<dbReference type="OMA" id="IGTICKG"/>
<accession>A0A1X7VHP1</accession>
<organism evidence="5">
    <name type="scientific">Amphimedon queenslandica</name>
    <name type="common">Sponge</name>
    <dbReference type="NCBI Taxonomy" id="400682"/>
    <lineage>
        <taxon>Eukaryota</taxon>
        <taxon>Metazoa</taxon>
        <taxon>Porifera</taxon>
        <taxon>Demospongiae</taxon>
        <taxon>Heteroscleromorpha</taxon>
        <taxon>Haplosclerida</taxon>
        <taxon>Niphatidae</taxon>
        <taxon>Amphimedon</taxon>
    </lineage>
</organism>
<evidence type="ECO:0000256" key="4">
    <source>
        <dbReference type="ARBA" id="ARBA00022839"/>
    </source>
</evidence>
<dbReference type="Pfam" id="PF01771">
    <property type="entry name" value="Viral_alk_exo"/>
    <property type="match status" value="1"/>
</dbReference>
<dbReference type="GO" id="GO:0004527">
    <property type="term" value="F:exonuclease activity"/>
    <property type="evidence" value="ECO:0007669"/>
    <property type="project" value="UniProtKB-KW"/>
</dbReference>
<dbReference type="InterPro" id="IPR011604">
    <property type="entry name" value="PDDEXK-like_dom_sf"/>
</dbReference>
<protein>
    <recommendedName>
        <fullName evidence="6">SWIM-type domain-containing protein</fullName>
    </recommendedName>
</protein>
<evidence type="ECO:0000256" key="3">
    <source>
        <dbReference type="ARBA" id="ARBA00022801"/>
    </source>
</evidence>
<dbReference type="EnsemblMetazoa" id="Aqu2.1.39488_001">
    <property type="protein sequence ID" value="Aqu2.1.39488_001"/>
    <property type="gene ID" value="Aqu2.1.39488"/>
</dbReference>
<dbReference type="InterPro" id="IPR011335">
    <property type="entry name" value="Restrct_endonuc-II-like"/>
</dbReference>
<dbReference type="SUPFAM" id="SSF52980">
    <property type="entry name" value="Restriction endonuclease-like"/>
    <property type="match status" value="1"/>
</dbReference>
<evidence type="ECO:0000256" key="2">
    <source>
        <dbReference type="ARBA" id="ARBA00022759"/>
    </source>
</evidence>
<dbReference type="AlphaFoldDB" id="A0A1X7VHP1"/>
<sequence>MKKTITYNIRAAFDKSSDVVFAACGCPAGLGPTCSCKHYGAFCYFIEEFCRKRSANALYKSSTSSLQQWNQPRKRSSSPHPIESIKFIKAKYGKDLKRIASNSYDPRPASLRATTSDDIQQLTCELSQLKQPVAMLYVLPIAISKAMDGTVPPLPPSPLLSVSQILSSLKKEAQPISLASLYNHAIQLLHKLTYSQEDCKVVELATRNQSQCVRWFEERQYRITASNIGTICKGAITTSKLKWLLCSSNSTVQTSSAIVQGKLHESSAFEQYKSELPSSMVLRKAGIYISDTGFLAASQHCFICRRG</sequence>
<dbReference type="InterPro" id="IPR034720">
    <property type="entry name" value="Viral_alk_exo"/>
</dbReference>
<name>A0A1X7VHP1_AMPQE</name>
<keyword evidence="2" id="KW-0255">Endonuclease</keyword>
<evidence type="ECO:0000256" key="1">
    <source>
        <dbReference type="ARBA" id="ARBA00022722"/>
    </source>
</evidence>
<dbReference type="InParanoid" id="A0A1X7VHP1"/>
<keyword evidence="1" id="KW-0540">Nuclease</keyword>
<dbReference type="Gene3D" id="3.90.320.10">
    <property type="match status" value="1"/>
</dbReference>
<keyword evidence="3" id="KW-0378">Hydrolase</keyword>
<dbReference type="GO" id="GO:0006281">
    <property type="term" value="P:DNA repair"/>
    <property type="evidence" value="ECO:0007669"/>
    <property type="project" value="UniProtKB-ARBA"/>
</dbReference>
<reference evidence="5" key="1">
    <citation type="submission" date="2017-05" db="UniProtKB">
        <authorList>
            <consortium name="EnsemblMetazoa"/>
        </authorList>
    </citation>
    <scope>IDENTIFICATION</scope>
</reference>
<evidence type="ECO:0000313" key="5">
    <source>
        <dbReference type="EnsemblMetazoa" id="Aqu2.1.39488_001"/>
    </source>
</evidence>
<keyword evidence="4" id="KW-0269">Exonuclease</keyword>
<proteinExistence type="predicted"/>
<dbReference type="PANTHER" id="PTHR47526">
    <property type="entry name" value="ATP-DEPENDENT DNA HELICASE"/>
    <property type="match status" value="1"/>
</dbReference>
<dbReference type="PANTHER" id="PTHR47526:SF3">
    <property type="entry name" value="PHD-TYPE DOMAIN-CONTAINING PROTEIN"/>
    <property type="match status" value="1"/>
</dbReference>
<dbReference type="GO" id="GO:0004519">
    <property type="term" value="F:endonuclease activity"/>
    <property type="evidence" value="ECO:0007669"/>
    <property type="project" value="UniProtKB-KW"/>
</dbReference>
<evidence type="ECO:0008006" key="6">
    <source>
        <dbReference type="Google" id="ProtNLM"/>
    </source>
</evidence>